<sequence>MPLVALTPAEPVTQDVVVHRNVMIPMRDGVRLATDIYRPASGGRPLEDPLPVIFERTPYDKSGTPRTELSVAEPVSKSRADLAVLLVRQGYIVIWQDCRGRFASEGRFTKYVNEAEDGFDAMVWIEAQPWNNSRIGTMGLSYDAHVQMAMACLNPPGLACMAVDSGGFSNAFSCGIRQGGAFEMKQVTWAYSHAKDSPLAASDPGVLAAIEAEDLAGWMARTPWTKGRSPIKWDPDFEAYVLEQWQHGTFDDFWKRTGLWAAGHYATFPKVPIIFMSSWYDVYVPTTLENYAGLKGDPARPLTLIMGPWTHGNRSRSTFGDVDFGPAATFDGQIDRDWLTYRLKFFARWLKDEDQPAQDGRAHVFLMGGGSGMRTSAGHLDHGGHWIEAPDWPIPAAEPLVLYPRPDMSLAVDAPETGAVLGYDFDPRDPVPTIGGALTSGEPIFTGGGFDQVEAPEFYGCRNPGMPLTARPDVLSFETAPLAEDLAVVGPVVVRLAVSTDAPDTDFTAKLVDVYPPSADYPRGYALIISDGIFRLRYRKGWDRPEPVAQDEGVIEIEINPFATANLFAKGHRLRLDVSSSNYPKFDVNPNTGAPEGTSRMTRIARNQVHLGQGTRIELMRLPKG</sequence>
<dbReference type="InterPro" id="IPR000383">
    <property type="entry name" value="Xaa-Pro-like_dom"/>
</dbReference>
<dbReference type="SMART" id="SM00939">
    <property type="entry name" value="PepX_C"/>
    <property type="match status" value="1"/>
</dbReference>
<dbReference type="Gene3D" id="2.60.120.260">
    <property type="entry name" value="Galactose-binding domain-like"/>
    <property type="match status" value="1"/>
</dbReference>
<gene>
    <name evidence="3" type="ORF">RM190_11700</name>
</gene>
<dbReference type="Pfam" id="PF02129">
    <property type="entry name" value="Peptidase_S15"/>
    <property type="match status" value="1"/>
</dbReference>
<dbReference type="NCBIfam" id="TIGR00976">
    <property type="entry name" value="CocE_NonD"/>
    <property type="match status" value="1"/>
</dbReference>
<keyword evidence="4" id="KW-1185">Reference proteome</keyword>
<reference evidence="4" key="1">
    <citation type="submission" date="2023-07" db="EMBL/GenBank/DDBJ databases">
        <title>Characterization of two Paracoccaceae strains isolated from Phycosphere and proposal of Xinfangfangia lacusdiani sp. nov.</title>
        <authorList>
            <person name="Deng Y."/>
            <person name="Zhang Y.Q."/>
        </authorList>
    </citation>
    <scope>NUCLEOTIDE SEQUENCE [LARGE SCALE GENOMIC DNA]</scope>
    <source>
        <strain evidence="4">CPCC 101403</strain>
    </source>
</reference>
<proteinExistence type="predicted"/>
<evidence type="ECO:0000313" key="4">
    <source>
        <dbReference type="Proteomes" id="UP001251085"/>
    </source>
</evidence>
<dbReference type="InterPro" id="IPR013736">
    <property type="entry name" value="Xaa-Pro_dipept_C"/>
</dbReference>
<dbReference type="Pfam" id="PF08530">
    <property type="entry name" value="PepX_C"/>
    <property type="match status" value="1"/>
</dbReference>
<dbReference type="PANTHER" id="PTHR43056">
    <property type="entry name" value="PEPTIDASE S9 PROLYL OLIGOPEPTIDASE"/>
    <property type="match status" value="1"/>
</dbReference>
<evidence type="ECO:0000259" key="2">
    <source>
        <dbReference type="SMART" id="SM00939"/>
    </source>
</evidence>
<dbReference type="EMBL" id="JAVRQI010000008">
    <property type="protein sequence ID" value="MDT1062531.1"/>
    <property type="molecule type" value="Genomic_DNA"/>
</dbReference>
<comment type="caution">
    <text evidence="3">The sequence shown here is derived from an EMBL/GenBank/DDBJ whole genome shotgun (WGS) entry which is preliminary data.</text>
</comment>
<dbReference type="Proteomes" id="UP001251085">
    <property type="component" value="Unassembled WGS sequence"/>
</dbReference>
<name>A0ABU3EE73_9RHOB</name>
<protein>
    <submittedName>
        <fullName evidence="3">CocE/NonD family hydrolase</fullName>
    </submittedName>
</protein>
<organism evidence="3 4">
    <name type="scientific">Paracoccus broussonetiae</name>
    <dbReference type="NCBI Taxonomy" id="3075834"/>
    <lineage>
        <taxon>Bacteria</taxon>
        <taxon>Pseudomonadati</taxon>
        <taxon>Pseudomonadota</taxon>
        <taxon>Alphaproteobacteria</taxon>
        <taxon>Rhodobacterales</taxon>
        <taxon>Paracoccaceae</taxon>
        <taxon>Paracoccus</taxon>
    </lineage>
</organism>
<evidence type="ECO:0000313" key="3">
    <source>
        <dbReference type="EMBL" id="MDT1062531.1"/>
    </source>
</evidence>
<dbReference type="InterPro" id="IPR050585">
    <property type="entry name" value="Xaa-Pro_dipeptidyl-ppase/CocE"/>
</dbReference>
<accession>A0ABU3EE73</accession>
<feature type="domain" description="Xaa-Pro dipeptidyl-peptidase C-terminal" evidence="2">
    <location>
        <begin position="343"/>
        <end position="618"/>
    </location>
</feature>
<dbReference type="Gene3D" id="3.40.50.1820">
    <property type="entry name" value="alpha/beta hydrolase"/>
    <property type="match status" value="1"/>
</dbReference>
<keyword evidence="1 3" id="KW-0378">Hydrolase</keyword>
<evidence type="ECO:0000256" key="1">
    <source>
        <dbReference type="ARBA" id="ARBA00022801"/>
    </source>
</evidence>
<dbReference type="InterPro" id="IPR005674">
    <property type="entry name" value="CocE/Ser_esterase"/>
</dbReference>
<dbReference type="PANTHER" id="PTHR43056:SF10">
    <property type="entry name" value="COCE_NOND FAMILY, PUTATIVE (AFU_ORTHOLOGUE AFUA_7G00600)-RELATED"/>
    <property type="match status" value="1"/>
</dbReference>
<dbReference type="SUPFAM" id="SSF53474">
    <property type="entry name" value="alpha/beta-Hydrolases"/>
    <property type="match status" value="1"/>
</dbReference>
<dbReference type="Gene3D" id="1.10.3020.10">
    <property type="entry name" value="alpha-amino acid ester hydrolase ( Helical cap domain)"/>
    <property type="match status" value="1"/>
</dbReference>
<dbReference type="InterPro" id="IPR029058">
    <property type="entry name" value="AB_hydrolase_fold"/>
</dbReference>
<dbReference type="InterPro" id="IPR008979">
    <property type="entry name" value="Galactose-bd-like_sf"/>
</dbReference>
<dbReference type="GO" id="GO:0016787">
    <property type="term" value="F:hydrolase activity"/>
    <property type="evidence" value="ECO:0007669"/>
    <property type="project" value="UniProtKB-KW"/>
</dbReference>
<dbReference type="RefSeq" id="WP_311759630.1">
    <property type="nucleotide sequence ID" value="NZ_JAVRQI010000008.1"/>
</dbReference>
<dbReference type="SUPFAM" id="SSF49785">
    <property type="entry name" value="Galactose-binding domain-like"/>
    <property type="match status" value="1"/>
</dbReference>